<keyword evidence="1" id="KW-0812">Transmembrane</keyword>
<sequence length="106" mass="12582">MNYIIIDSISLIVLIVSLYIIVITLKRHEDKERKVLTIEECERLIVWRNDPLRKVNPPEKLEKIVERVAKGEVVKVNNEKVYKDILKIMSRTVKFNNLILVRQDKK</sequence>
<dbReference type="AlphaFoldDB" id="A0A0C1U4D9"/>
<dbReference type="STRING" id="29341.RSJ17_11010"/>
<reference evidence="2 3" key="1">
    <citation type="journal article" date="2015" name="Infect. Genet. Evol.">
        <title>Genomic sequences of six botulinum neurotoxin-producing strains representing three clostridial species illustrate the mobility and diversity of botulinum neurotoxin genes.</title>
        <authorList>
            <person name="Smith T.J."/>
            <person name="Hill K.K."/>
            <person name="Xie G."/>
            <person name="Foley B.T."/>
            <person name="Williamson C.H."/>
            <person name="Foster J.T."/>
            <person name="Johnson S.L."/>
            <person name="Chertkov O."/>
            <person name="Teshima H."/>
            <person name="Gibbons H.S."/>
            <person name="Johnsky L.A."/>
            <person name="Karavis M.A."/>
            <person name="Smith L.A."/>
        </authorList>
    </citation>
    <scope>NUCLEOTIDE SEQUENCE [LARGE SCALE GENOMIC DNA]</scope>
    <source>
        <strain evidence="2 3">CDC 2741</strain>
    </source>
</reference>
<organism evidence="2 3">
    <name type="scientific">Clostridium argentinense CDC 2741</name>
    <dbReference type="NCBI Taxonomy" id="1418104"/>
    <lineage>
        <taxon>Bacteria</taxon>
        <taxon>Bacillati</taxon>
        <taxon>Bacillota</taxon>
        <taxon>Clostridia</taxon>
        <taxon>Eubacteriales</taxon>
        <taxon>Clostridiaceae</taxon>
        <taxon>Clostridium</taxon>
    </lineage>
</organism>
<keyword evidence="3" id="KW-1185">Reference proteome</keyword>
<evidence type="ECO:0000313" key="2">
    <source>
        <dbReference type="EMBL" id="KIE46423.1"/>
    </source>
</evidence>
<protein>
    <submittedName>
        <fullName evidence="2">Uncharacterized protein</fullName>
    </submittedName>
</protein>
<feature type="transmembrane region" description="Helical" evidence="1">
    <location>
        <begin position="6"/>
        <end position="25"/>
    </location>
</feature>
<dbReference type="Proteomes" id="UP000031366">
    <property type="component" value="Unassembled WGS sequence"/>
</dbReference>
<dbReference type="RefSeq" id="WP_205604177.1">
    <property type="nucleotide sequence ID" value="NZ_AYSO01000017.1"/>
</dbReference>
<keyword evidence="1" id="KW-1133">Transmembrane helix</keyword>
<evidence type="ECO:0000256" key="1">
    <source>
        <dbReference type="SAM" id="Phobius"/>
    </source>
</evidence>
<gene>
    <name evidence="2" type="ORF">U732_1635</name>
</gene>
<proteinExistence type="predicted"/>
<accession>A0A0C1U4D9</accession>
<keyword evidence="1" id="KW-0472">Membrane</keyword>
<name>A0A0C1U4D9_9CLOT</name>
<comment type="caution">
    <text evidence="2">The sequence shown here is derived from an EMBL/GenBank/DDBJ whole genome shotgun (WGS) entry which is preliminary data.</text>
</comment>
<evidence type="ECO:0000313" key="3">
    <source>
        <dbReference type="Proteomes" id="UP000031366"/>
    </source>
</evidence>
<dbReference type="EMBL" id="AYSO01000017">
    <property type="protein sequence ID" value="KIE46423.1"/>
    <property type="molecule type" value="Genomic_DNA"/>
</dbReference>